<reference evidence="1" key="1">
    <citation type="submission" date="2021-05" db="EMBL/GenBank/DDBJ databases">
        <authorList>
            <person name="Scholz U."/>
            <person name="Mascher M."/>
            <person name="Fiebig A."/>
        </authorList>
    </citation>
    <scope>NUCLEOTIDE SEQUENCE [LARGE SCALE GENOMIC DNA]</scope>
</reference>
<dbReference type="EnsemblPlants" id="AVESA.00010b.r2.7DG1338510.1">
    <property type="protein sequence ID" value="AVESA.00010b.r2.7DG1338510.1.CDS"/>
    <property type="gene ID" value="AVESA.00010b.r2.7DG1338510"/>
</dbReference>
<protein>
    <submittedName>
        <fullName evidence="1">Uncharacterized protein</fullName>
    </submittedName>
</protein>
<keyword evidence="2" id="KW-1185">Reference proteome</keyword>
<evidence type="ECO:0000313" key="2">
    <source>
        <dbReference type="Proteomes" id="UP001732700"/>
    </source>
</evidence>
<sequence length="793" mass="87106">MERPAPPGEPPPARHRRCPRPMVLPQAAASVLRLRATRPCEKLLLLVIATLTLQYSITAYGSGSSGSISIAQPGCLNKCGNVSIPYPFGIGNGCFQEPFNVICNGTGAYLASTGVKVLDIDLTLGEVRVQNPRIAWQCNYTNGTSSEGGLEGLTLDPFHKVSYTQNKLTSIGCATLGFVIGITKGKNQVEYPIINSCFSFCSDASNVGDSTECSGMGCCQTSFPGNISVFNTTSVPFPDIYNSSIQSFSPCSYSFVSTNDWFKFDSSYVSSTDFASKYTDGVPLVLDWVVGNGSCSEASKMGSQYACQAMNSECINVSNGPGYRCNCSQGYEGNPYLQGGCHDIDECKPQNEILYPCKGNCRNTDGSYTCLCPSGFRSDNPKSIPCVRADPHKALKMVTGLSICAVFLMVCILALRAEYQKRKLGKEKERFFDQNGGQILYHQIMSKQVDTLRIFTEEDLKKATNDFDESRELGKGGHGTVYKGILKDSRVVAVKRSKIMNMAQNDEFVQEIIILSQTNHRNVVRLLGCCLEVEVPILVYEFISNGTLFEFIHHNYGSPPPSLDTRLRVAQESAEALAYLHLSTNHPIVHGDVKSMNILLDDNYMAKVTDFGASRMLPKDAVQFMTMVQGTLGYLDPEYLQVRQLTEKSDVYSFGVVLLELITGKTAIYHEGLKEGKSLVSTFLLAMKEENIEGMLDRSIVRVGMETLLREVAELGRMCLGARGDDRPTMTEVADRLKALRSTWREKLVLEHGSPERLVVRSSPAALAPWDPLSSGMLSTAPHMDTICIETPR</sequence>
<name>A0ACD6AAC2_AVESA</name>
<proteinExistence type="predicted"/>
<accession>A0ACD6AAC2</accession>
<dbReference type="Proteomes" id="UP001732700">
    <property type="component" value="Chromosome 7D"/>
</dbReference>
<evidence type="ECO:0000313" key="1">
    <source>
        <dbReference type="EnsemblPlants" id="AVESA.00010b.r2.7DG1338510.1.CDS"/>
    </source>
</evidence>
<organism evidence="1 2">
    <name type="scientific">Avena sativa</name>
    <name type="common">Oat</name>
    <dbReference type="NCBI Taxonomy" id="4498"/>
    <lineage>
        <taxon>Eukaryota</taxon>
        <taxon>Viridiplantae</taxon>
        <taxon>Streptophyta</taxon>
        <taxon>Embryophyta</taxon>
        <taxon>Tracheophyta</taxon>
        <taxon>Spermatophyta</taxon>
        <taxon>Magnoliopsida</taxon>
        <taxon>Liliopsida</taxon>
        <taxon>Poales</taxon>
        <taxon>Poaceae</taxon>
        <taxon>BOP clade</taxon>
        <taxon>Pooideae</taxon>
        <taxon>Poodae</taxon>
        <taxon>Poeae</taxon>
        <taxon>Poeae Chloroplast Group 1 (Aveneae type)</taxon>
        <taxon>Aveninae</taxon>
        <taxon>Avena</taxon>
    </lineage>
</organism>
<reference evidence="1" key="2">
    <citation type="submission" date="2025-09" db="UniProtKB">
        <authorList>
            <consortium name="EnsemblPlants"/>
        </authorList>
    </citation>
    <scope>IDENTIFICATION</scope>
</reference>